<keyword evidence="2" id="KW-1133">Transmembrane helix</keyword>
<feature type="transmembrane region" description="Helical" evidence="2">
    <location>
        <begin position="104"/>
        <end position="127"/>
    </location>
</feature>
<feature type="transmembrane region" description="Helical" evidence="2">
    <location>
        <begin position="12"/>
        <end position="35"/>
    </location>
</feature>
<feature type="transmembrane region" description="Helical" evidence="2">
    <location>
        <begin position="434"/>
        <end position="457"/>
    </location>
</feature>
<dbReference type="EMBL" id="CALNXI010004635">
    <property type="protein sequence ID" value="CAH3196209.1"/>
    <property type="molecule type" value="Genomic_DNA"/>
</dbReference>
<feature type="transmembrane region" description="Helical" evidence="2">
    <location>
        <begin position="667"/>
        <end position="689"/>
    </location>
</feature>
<feature type="transmembrane region" description="Helical" evidence="2">
    <location>
        <begin position="730"/>
        <end position="754"/>
    </location>
</feature>
<feature type="transmembrane region" description="Helical" evidence="2">
    <location>
        <begin position="341"/>
        <end position="359"/>
    </location>
</feature>
<dbReference type="SUPFAM" id="SSF103473">
    <property type="entry name" value="MFS general substrate transporter"/>
    <property type="match status" value="2"/>
</dbReference>
<name>A0ABN8SXE7_9CNID</name>
<evidence type="ECO:0000256" key="2">
    <source>
        <dbReference type="SAM" id="Phobius"/>
    </source>
</evidence>
<sequence length="786" mass="87360">MVRSAGGRQWLVCAFAFLAQFAVVGFMMTGGVLYTKLIDEFKASRGATGMKEVCVSQVRTVYSTPIILYIKKYLIHSIIVTISGGLTCILAMVLSSFYTSILHLYLTHGVLWGVGLSLSYFPTFLIVAQHFKNSKRLSLATGIITFGGSLGTLTLSPGLQWMFNRFGLSTSFRILAAVHVVIIVCGMLFFPVKENVGAPQQTRKKQRCFDWSICKNREFIVFLFALGFNMLGYLLPFVHLVRMTEERGASPTEGALLISYASAASGIGRLLFGRMADCKRFSKFYIWRTGLLGMSVSSTLVIIARSYEWFVVYAFTFGLFEGCYVTLTPLLVRKFPYGHGMAYFSMSFTRSAGLPIAGWMYDSFHSYKVPFLYTGFVIFTGCFISFLVPLLQKRNTGTEADNTKNLRNVLISSKFITSLYYSARLFQAFGYERFGCRVVTISGGLTCILAMVLSSFYTSILHLYLTHGVLWGVGLSLSYFPSFLIVVQHFKNSKRLSLATGIVTFGGSLGTLTLSPGLQWMFNRFGLSTSFRILAAVQVVIIVCGMTFCPVKDKEVLSQETKKKYFDWSICKNRALIVFIVALGFNMLGYLVPFVHLVRMADERGASPTEGALLISYAAAASGVGRLLFGRMADSKLPGRFFIWRAGVLGMSVSTTLVILASSYEWLVVYACTFGIFEGCYVTLTPLLVRDIVGVRGFPYGLGLAYFSMAFTRSAGPPIAGWIYDSFHSYKVAFLYTGFVIFMGSFISVVVPLLQEKKLPIEYLSYKDEDTSNNLKSTGVDRETEV</sequence>
<evidence type="ECO:0000313" key="5">
    <source>
        <dbReference type="Proteomes" id="UP001159427"/>
    </source>
</evidence>
<reference evidence="4 5" key="1">
    <citation type="submission" date="2022-05" db="EMBL/GenBank/DDBJ databases">
        <authorList>
            <consortium name="Genoscope - CEA"/>
            <person name="William W."/>
        </authorList>
    </citation>
    <scope>NUCLEOTIDE SEQUENCE [LARGE SCALE GENOMIC DNA]</scope>
</reference>
<dbReference type="InterPro" id="IPR050327">
    <property type="entry name" value="Proton-linked_MCT"/>
</dbReference>
<evidence type="ECO:0000313" key="4">
    <source>
        <dbReference type="EMBL" id="CAH3196209.1"/>
    </source>
</evidence>
<dbReference type="PANTHER" id="PTHR11360:SF251">
    <property type="entry name" value="MAJOR FACILITATOR SUPERFAMILY (MFS) PROFILE DOMAIN-CONTAINING PROTEIN"/>
    <property type="match status" value="1"/>
</dbReference>
<gene>
    <name evidence="4" type="ORF">PEVE_00032054</name>
</gene>
<dbReference type="Pfam" id="PF07690">
    <property type="entry name" value="MFS_1"/>
    <property type="match status" value="2"/>
</dbReference>
<comment type="caution">
    <text evidence="4">The sequence shown here is derived from an EMBL/GenBank/DDBJ whole genome shotgun (WGS) entry which is preliminary data.</text>
</comment>
<proteinExistence type="predicted"/>
<protein>
    <recommendedName>
        <fullName evidence="3">Major facilitator superfamily (MFS) profile domain-containing protein</fullName>
    </recommendedName>
</protein>
<feature type="transmembrane region" description="Helical" evidence="2">
    <location>
        <begin position="371"/>
        <end position="391"/>
    </location>
</feature>
<feature type="transmembrane region" description="Helical" evidence="2">
    <location>
        <begin position="573"/>
        <end position="592"/>
    </location>
</feature>
<dbReference type="PROSITE" id="PS50850">
    <property type="entry name" value="MFS"/>
    <property type="match status" value="1"/>
</dbReference>
<feature type="transmembrane region" description="Helical" evidence="2">
    <location>
        <begin position="310"/>
        <end position="332"/>
    </location>
</feature>
<feature type="transmembrane region" description="Helical" evidence="2">
    <location>
        <begin position="469"/>
        <end position="487"/>
    </location>
</feature>
<evidence type="ECO:0000259" key="3">
    <source>
        <dbReference type="PROSITE" id="PS50850"/>
    </source>
</evidence>
<feature type="transmembrane region" description="Helical" evidence="2">
    <location>
        <begin position="641"/>
        <end position="661"/>
    </location>
</feature>
<comment type="subcellular location">
    <subcellularLocation>
        <location evidence="1">Membrane</location>
        <topology evidence="1">Multi-pass membrane protein</topology>
    </subcellularLocation>
</comment>
<organism evidence="4 5">
    <name type="scientific">Porites evermanni</name>
    <dbReference type="NCBI Taxonomy" id="104178"/>
    <lineage>
        <taxon>Eukaryota</taxon>
        <taxon>Metazoa</taxon>
        <taxon>Cnidaria</taxon>
        <taxon>Anthozoa</taxon>
        <taxon>Hexacorallia</taxon>
        <taxon>Scleractinia</taxon>
        <taxon>Fungiina</taxon>
        <taxon>Poritidae</taxon>
        <taxon>Porites</taxon>
    </lineage>
</organism>
<keyword evidence="5" id="KW-1185">Reference proteome</keyword>
<feature type="transmembrane region" description="Helical" evidence="2">
    <location>
        <begin position="219"/>
        <end position="242"/>
    </location>
</feature>
<feature type="transmembrane region" description="Helical" evidence="2">
    <location>
        <begin position="701"/>
        <end position="724"/>
    </location>
</feature>
<feature type="transmembrane region" description="Helical" evidence="2">
    <location>
        <begin position="499"/>
        <end position="521"/>
    </location>
</feature>
<feature type="transmembrane region" description="Helical" evidence="2">
    <location>
        <begin position="73"/>
        <end position="98"/>
    </location>
</feature>
<feature type="transmembrane region" description="Helical" evidence="2">
    <location>
        <begin position="171"/>
        <end position="190"/>
    </location>
</feature>
<feature type="transmembrane region" description="Helical" evidence="2">
    <location>
        <begin position="254"/>
        <end position="272"/>
    </location>
</feature>
<evidence type="ECO:0000256" key="1">
    <source>
        <dbReference type="ARBA" id="ARBA00004141"/>
    </source>
</evidence>
<accession>A0ABN8SXE7</accession>
<feature type="transmembrane region" description="Helical" evidence="2">
    <location>
        <begin position="533"/>
        <end position="552"/>
    </location>
</feature>
<dbReference type="InterPro" id="IPR020846">
    <property type="entry name" value="MFS_dom"/>
</dbReference>
<keyword evidence="2" id="KW-0472">Membrane</keyword>
<dbReference type="InterPro" id="IPR011701">
    <property type="entry name" value="MFS"/>
</dbReference>
<dbReference type="Proteomes" id="UP001159427">
    <property type="component" value="Unassembled WGS sequence"/>
</dbReference>
<feature type="transmembrane region" description="Helical" evidence="2">
    <location>
        <begin position="612"/>
        <end position="629"/>
    </location>
</feature>
<feature type="transmembrane region" description="Helical" evidence="2">
    <location>
        <begin position="284"/>
        <end position="304"/>
    </location>
</feature>
<keyword evidence="2" id="KW-0812">Transmembrane</keyword>
<dbReference type="InterPro" id="IPR036259">
    <property type="entry name" value="MFS_trans_sf"/>
</dbReference>
<feature type="domain" description="Major facilitator superfamily (MFS) profile" evidence="3">
    <location>
        <begin position="570"/>
        <end position="786"/>
    </location>
</feature>
<dbReference type="PANTHER" id="PTHR11360">
    <property type="entry name" value="MONOCARBOXYLATE TRANSPORTER"/>
    <property type="match status" value="1"/>
</dbReference>
<feature type="transmembrane region" description="Helical" evidence="2">
    <location>
        <begin position="139"/>
        <end position="159"/>
    </location>
</feature>
<dbReference type="Gene3D" id="1.20.1250.20">
    <property type="entry name" value="MFS general substrate transporter like domains"/>
    <property type="match status" value="4"/>
</dbReference>